<dbReference type="SMART" id="SM00563">
    <property type="entry name" value="PlsC"/>
    <property type="match status" value="1"/>
</dbReference>
<sequence>MNFIRSLLFNIVYATLTVTVGTLVTIGALFLPLPTVQKGLNVWLFSTVHAVRLICGLRIHQIGQRPQGDQNFVVMSKHQSAWETFYLQLVFKPLSTILKRELLRIPFFGWGLRLTEPVAIDRSNPLKALKQVKEQGIARLAKGRNLLVFPEGTRVAPGNQQKYARSGADIAIAAGVPVVPVAHNAGHCWINKKFTKQPGTITVVIGDPIPTEGKTSRQLTEEVHAWIEAQQAKIENLAQADSTPDQGT</sequence>
<dbReference type="Pfam" id="PF01553">
    <property type="entry name" value="Acyltransferase"/>
    <property type="match status" value="1"/>
</dbReference>
<protein>
    <submittedName>
        <fullName evidence="6">1-acyl-sn-glycerol-3-phosphate acyltransferase</fullName>
    </submittedName>
</protein>
<feature type="transmembrane region" description="Helical" evidence="4">
    <location>
        <begin position="7"/>
        <end position="30"/>
    </location>
</feature>
<gene>
    <name evidence="6" type="ORF">GCM10025791_42720</name>
</gene>
<dbReference type="CDD" id="cd07989">
    <property type="entry name" value="LPLAT_AGPAT-like"/>
    <property type="match status" value="1"/>
</dbReference>
<keyword evidence="4" id="KW-0812">Transmembrane</keyword>
<dbReference type="AlphaFoldDB" id="A0AAV3U868"/>
<reference evidence="7" key="1">
    <citation type="journal article" date="2019" name="Int. J. Syst. Evol. Microbiol.">
        <title>The Global Catalogue of Microorganisms (GCM) 10K type strain sequencing project: providing services to taxonomists for standard genome sequencing and annotation.</title>
        <authorList>
            <consortium name="The Broad Institute Genomics Platform"/>
            <consortium name="The Broad Institute Genome Sequencing Center for Infectious Disease"/>
            <person name="Wu L."/>
            <person name="Ma J."/>
        </authorList>
    </citation>
    <scope>NUCLEOTIDE SEQUENCE [LARGE SCALE GENOMIC DNA]</scope>
    <source>
        <strain evidence="7">JCM 19134</strain>
    </source>
</reference>
<feature type="domain" description="Phospholipid/glycerol acyltransferase" evidence="5">
    <location>
        <begin position="72"/>
        <end position="186"/>
    </location>
</feature>
<evidence type="ECO:0000259" key="5">
    <source>
        <dbReference type="SMART" id="SM00563"/>
    </source>
</evidence>
<evidence type="ECO:0000313" key="6">
    <source>
        <dbReference type="EMBL" id="GAA4957632.1"/>
    </source>
</evidence>
<dbReference type="GO" id="GO:0003841">
    <property type="term" value="F:1-acylglycerol-3-phosphate O-acyltransferase activity"/>
    <property type="evidence" value="ECO:0007669"/>
    <property type="project" value="TreeGrafter"/>
</dbReference>
<name>A0AAV3U868_9ALTE</name>
<evidence type="ECO:0000256" key="2">
    <source>
        <dbReference type="ARBA" id="ARBA00022679"/>
    </source>
</evidence>
<keyword evidence="2" id="KW-0808">Transferase</keyword>
<keyword evidence="3 6" id="KW-0012">Acyltransferase</keyword>
<organism evidence="6 7">
    <name type="scientific">Halioxenophilus aromaticivorans</name>
    <dbReference type="NCBI Taxonomy" id="1306992"/>
    <lineage>
        <taxon>Bacteria</taxon>
        <taxon>Pseudomonadati</taxon>
        <taxon>Pseudomonadota</taxon>
        <taxon>Gammaproteobacteria</taxon>
        <taxon>Alteromonadales</taxon>
        <taxon>Alteromonadaceae</taxon>
        <taxon>Halioxenophilus</taxon>
    </lineage>
</organism>
<dbReference type="PANTHER" id="PTHR10434:SF40">
    <property type="entry name" value="1-ACYL-SN-GLYCEROL-3-PHOSPHATE ACYLTRANSFERASE"/>
    <property type="match status" value="1"/>
</dbReference>
<dbReference type="InterPro" id="IPR002123">
    <property type="entry name" value="Plipid/glycerol_acylTrfase"/>
</dbReference>
<dbReference type="SUPFAM" id="SSF69593">
    <property type="entry name" value="Glycerol-3-phosphate (1)-acyltransferase"/>
    <property type="match status" value="1"/>
</dbReference>
<keyword evidence="7" id="KW-1185">Reference proteome</keyword>
<evidence type="ECO:0000256" key="1">
    <source>
        <dbReference type="ARBA" id="ARBA00005189"/>
    </source>
</evidence>
<evidence type="ECO:0000256" key="4">
    <source>
        <dbReference type="SAM" id="Phobius"/>
    </source>
</evidence>
<dbReference type="EMBL" id="BAABLX010000075">
    <property type="protein sequence ID" value="GAA4957632.1"/>
    <property type="molecule type" value="Genomic_DNA"/>
</dbReference>
<proteinExistence type="predicted"/>
<keyword evidence="4" id="KW-1133">Transmembrane helix</keyword>
<dbReference type="GO" id="GO:0006654">
    <property type="term" value="P:phosphatidic acid biosynthetic process"/>
    <property type="evidence" value="ECO:0007669"/>
    <property type="project" value="TreeGrafter"/>
</dbReference>
<comment type="caution">
    <text evidence="6">The sequence shown here is derived from an EMBL/GenBank/DDBJ whole genome shotgun (WGS) entry which is preliminary data.</text>
</comment>
<keyword evidence="4" id="KW-0472">Membrane</keyword>
<comment type="pathway">
    <text evidence="1">Lipid metabolism.</text>
</comment>
<evidence type="ECO:0000313" key="7">
    <source>
        <dbReference type="Proteomes" id="UP001409585"/>
    </source>
</evidence>
<evidence type="ECO:0000256" key="3">
    <source>
        <dbReference type="ARBA" id="ARBA00023315"/>
    </source>
</evidence>
<dbReference type="RefSeq" id="WP_345427128.1">
    <property type="nucleotide sequence ID" value="NZ_AP031496.1"/>
</dbReference>
<dbReference type="PANTHER" id="PTHR10434">
    <property type="entry name" value="1-ACYL-SN-GLYCEROL-3-PHOSPHATE ACYLTRANSFERASE"/>
    <property type="match status" value="1"/>
</dbReference>
<dbReference type="Proteomes" id="UP001409585">
    <property type="component" value="Unassembled WGS sequence"/>
</dbReference>
<accession>A0AAV3U868</accession>